<feature type="transmembrane region" description="Helical" evidence="5">
    <location>
        <begin position="89"/>
        <end position="109"/>
    </location>
</feature>
<feature type="domain" description="Ferric oxidoreductase" evidence="6">
    <location>
        <begin position="11"/>
        <end position="132"/>
    </location>
</feature>
<feature type="transmembrane region" description="Helical" evidence="5">
    <location>
        <begin position="150"/>
        <end position="168"/>
    </location>
</feature>
<dbReference type="Pfam" id="PF01794">
    <property type="entry name" value="Ferric_reduct"/>
    <property type="match status" value="1"/>
</dbReference>
<dbReference type="EMBL" id="BMHI01000004">
    <property type="protein sequence ID" value="GGB34811.1"/>
    <property type="molecule type" value="Genomic_DNA"/>
</dbReference>
<evidence type="ECO:0000256" key="1">
    <source>
        <dbReference type="ARBA" id="ARBA00004141"/>
    </source>
</evidence>
<evidence type="ECO:0000259" key="6">
    <source>
        <dbReference type="Pfam" id="PF01794"/>
    </source>
</evidence>
<feature type="transmembrane region" description="Helical" evidence="5">
    <location>
        <begin position="6"/>
        <end position="29"/>
    </location>
</feature>
<dbReference type="InterPro" id="IPR013130">
    <property type="entry name" value="Fe3_Rdtase_TM_dom"/>
</dbReference>
<comment type="subcellular location">
    <subcellularLocation>
        <location evidence="1">Membrane</location>
        <topology evidence="1">Multi-pass membrane protein</topology>
    </subcellularLocation>
</comment>
<evidence type="ECO:0000256" key="3">
    <source>
        <dbReference type="ARBA" id="ARBA00022989"/>
    </source>
</evidence>
<keyword evidence="8" id="KW-1185">Reference proteome</keyword>
<protein>
    <recommendedName>
        <fullName evidence="6">Ferric oxidoreductase domain-containing protein</fullName>
    </recommendedName>
</protein>
<feature type="transmembrane region" description="Helical" evidence="5">
    <location>
        <begin position="50"/>
        <end position="83"/>
    </location>
</feature>
<evidence type="ECO:0000256" key="5">
    <source>
        <dbReference type="SAM" id="Phobius"/>
    </source>
</evidence>
<evidence type="ECO:0000313" key="8">
    <source>
        <dbReference type="Proteomes" id="UP000636793"/>
    </source>
</evidence>
<organism evidence="7 8">
    <name type="scientific">Flexivirga endophytica</name>
    <dbReference type="NCBI Taxonomy" id="1849103"/>
    <lineage>
        <taxon>Bacteria</taxon>
        <taxon>Bacillati</taxon>
        <taxon>Actinomycetota</taxon>
        <taxon>Actinomycetes</taxon>
        <taxon>Micrococcales</taxon>
        <taxon>Dermacoccaceae</taxon>
        <taxon>Flexivirga</taxon>
    </lineage>
</organism>
<keyword evidence="4 5" id="KW-0472">Membrane</keyword>
<name>A0A916T7G8_9MICO</name>
<reference evidence="7" key="2">
    <citation type="submission" date="2020-09" db="EMBL/GenBank/DDBJ databases">
        <authorList>
            <person name="Sun Q."/>
            <person name="Zhou Y."/>
        </authorList>
    </citation>
    <scope>NUCLEOTIDE SEQUENCE</scope>
    <source>
        <strain evidence="7">CGMCC 1.15085</strain>
    </source>
</reference>
<keyword evidence="3 5" id="KW-1133">Transmembrane helix</keyword>
<evidence type="ECO:0000256" key="2">
    <source>
        <dbReference type="ARBA" id="ARBA00022692"/>
    </source>
</evidence>
<dbReference type="GO" id="GO:0016020">
    <property type="term" value="C:membrane"/>
    <property type="evidence" value="ECO:0007669"/>
    <property type="project" value="UniProtKB-SubCell"/>
</dbReference>
<dbReference type="Proteomes" id="UP000636793">
    <property type="component" value="Unassembled WGS sequence"/>
</dbReference>
<accession>A0A916T7G8</accession>
<evidence type="ECO:0000256" key="4">
    <source>
        <dbReference type="ARBA" id="ARBA00023136"/>
    </source>
</evidence>
<proteinExistence type="predicted"/>
<dbReference type="AlphaFoldDB" id="A0A916T7G8"/>
<reference evidence="7" key="1">
    <citation type="journal article" date="2014" name="Int. J. Syst. Evol. Microbiol.">
        <title>Complete genome sequence of Corynebacterium casei LMG S-19264T (=DSM 44701T), isolated from a smear-ripened cheese.</title>
        <authorList>
            <consortium name="US DOE Joint Genome Institute (JGI-PGF)"/>
            <person name="Walter F."/>
            <person name="Albersmeier A."/>
            <person name="Kalinowski J."/>
            <person name="Ruckert C."/>
        </authorList>
    </citation>
    <scope>NUCLEOTIDE SEQUENCE</scope>
    <source>
        <strain evidence="7">CGMCC 1.15085</strain>
    </source>
</reference>
<gene>
    <name evidence="7" type="ORF">GCM10011492_26840</name>
</gene>
<dbReference type="RefSeq" id="WP_188837542.1">
    <property type="nucleotide sequence ID" value="NZ_BMHI01000004.1"/>
</dbReference>
<comment type="caution">
    <text evidence="7">The sequence shown here is derived from an EMBL/GenBank/DDBJ whole genome shotgun (WGS) entry which is preliminary data.</text>
</comment>
<feature type="transmembrane region" description="Helical" evidence="5">
    <location>
        <begin position="121"/>
        <end position="138"/>
    </location>
</feature>
<evidence type="ECO:0000313" key="7">
    <source>
        <dbReference type="EMBL" id="GGB34811.1"/>
    </source>
</evidence>
<sequence length="186" mass="20585">MTFLWYVSRATGVISIVLMTTVMVLGMFLSGARRSVGSRTTIVQSVHRSLALGMLVFLVLHIATAIIDTYVHINVVAAVLPFASSYRRFAVGLGALGADIVAAVVVTSLLRRRISERVWRLVHRSSFVMWPLTLWHGISMSTGNEPLLRFTTIGCGVIGTAAVLWRLAGTHHDSARRREVLRQEWT</sequence>
<keyword evidence="2 5" id="KW-0812">Transmembrane</keyword>